<evidence type="ECO:0000313" key="3">
    <source>
        <dbReference type="Proteomes" id="UP000030185"/>
    </source>
</evidence>
<protein>
    <recommendedName>
        <fullName evidence="1">Fibrobacter succinogenes major paralogous domain-containing protein</fullName>
    </recommendedName>
</protein>
<comment type="caution">
    <text evidence="2">The sequence shown here is derived from an EMBL/GenBank/DDBJ whole genome shotgun (WGS) entry which is preliminary data.</text>
</comment>
<reference evidence="2 3" key="1">
    <citation type="submission" date="2014-09" db="EMBL/GenBank/DDBJ databases">
        <title>Sporocytophaga myxococcoides PG-01 genome sequencing.</title>
        <authorList>
            <person name="Liu L."/>
            <person name="Gao P.J."/>
            <person name="Chen G.J."/>
            <person name="Wang L.S."/>
        </authorList>
    </citation>
    <scope>NUCLEOTIDE SEQUENCE [LARGE SCALE GENOMIC DNA]</scope>
    <source>
        <strain evidence="2 3">PG-01</strain>
    </source>
</reference>
<proteinExistence type="predicted"/>
<sequence>MLSWTLVLAVAGLSLMSCGKDKDDNKPEDPAESTFKDPRDNKVYKTIRIGNQTWFAENLNYDLPSNIGSSACASDSCDKYGKMYPADAALLACPKGWHLPSDAEWKLLEHNLGMTDADTAKSGSESRGVAEGVLKKMTIGGTSKFDIVLNADKIAEYWTSTKLNGSQYSRFFSGNSKNIYRELQGPGAYKSVRCLKD</sequence>
<dbReference type="Proteomes" id="UP000030185">
    <property type="component" value="Unassembled WGS sequence"/>
</dbReference>
<dbReference type="eggNOG" id="COG4704">
    <property type="taxonomic scope" value="Bacteria"/>
</dbReference>
<evidence type="ECO:0000313" key="2">
    <source>
        <dbReference type="EMBL" id="GAL87074.1"/>
    </source>
</evidence>
<accession>A0A098LKQ4</accession>
<dbReference type="EMBL" id="BBLT01000011">
    <property type="protein sequence ID" value="GAL87074.1"/>
    <property type="molecule type" value="Genomic_DNA"/>
</dbReference>
<dbReference type="STRING" id="153721.MYP_4304"/>
<dbReference type="InterPro" id="IPR011871">
    <property type="entry name" value="Fib_succ_major"/>
</dbReference>
<dbReference type="AlphaFoldDB" id="A0A098LKQ4"/>
<organism evidence="2 3">
    <name type="scientific">Sporocytophaga myxococcoides</name>
    <dbReference type="NCBI Taxonomy" id="153721"/>
    <lineage>
        <taxon>Bacteria</taxon>
        <taxon>Pseudomonadati</taxon>
        <taxon>Bacteroidota</taxon>
        <taxon>Cytophagia</taxon>
        <taxon>Cytophagales</taxon>
        <taxon>Cytophagaceae</taxon>
        <taxon>Sporocytophaga</taxon>
    </lineage>
</organism>
<feature type="domain" description="Fibrobacter succinogenes major paralogous" evidence="1">
    <location>
        <begin position="47"/>
        <end position="196"/>
    </location>
</feature>
<keyword evidence="3" id="KW-1185">Reference proteome</keyword>
<gene>
    <name evidence="2" type="ORF">MYP_4304</name>
</gene>
<dbReference type="NCBIfam" id="TIGR02145">
    <property type="entry name" value="Fib_succ_major"/>
    <property type="match status" value="1"/>
</dbReference>
<dbReference type="Pfam" id="PF09603">
    <property type="entry name" value="Fib_succ_major"/>
    <property type="match status" value="1"/>
</dbReference>
<evidence type="ECO:0000259" key="1">
    <source>
        <dbReference type="Pfam" id="PF09603"/>
    </source>
</evidence>
<name>A0A098LKQ4_9BACT</name>